<evidence type="ECO:0000313" key="12">
    <source>
        <dbReference type="Proteomes" id="UP001222087"/>
    </source>
</evidence>
<proteinExistence type="inferred from homology"/>
<gene>
    <name evidence="11" type="primary">lspJ</name>
    <name evidence="11" type="synonym">gspJ</name>
    <name evidence="11" type="ORF">PXX05_05175</name>
</gene>
<keyword evidence="6" id="KW-0997">Cell inner membrane</keyword>
<keyword evidence="5" id="KW-0488">Methylation</keyword>
<dbReference type="NCBIfam" id="TIGR02532">
    <property type="entry name" value="IV_pilin_GFxxxE"/>
    <property type="match status" value="1"/>
</dbReference>
<evidence type="ECO:0000313" key="11">
    <source>
        <dbReference type="EMBL" id="WED44182.1"/>
    </source>
</evidence>
<evidence type="ECO:0000256" key="2">
    <source>
        <dbReference type="ARBA" id="ARBA00011084"/>
    </source>
</evidence>
<name>A0ABY8AYK0_9GAMM</name>
<evidence type="ECO:0000256" key="8">
    <source>
        <dbReference type="ARBA" id="ARBA00022989"/>
    </source>
</evidence>
<dbReference type="Proteomes" id="UP001222087">
    <property type="component" value="Chromosome"/>
</dbReference>
<keyword evidence="12" id="KW-1185">Reference proteome</keyword>
<dbReference type="PANTHER" id="PTHR39583:SF2">
    <property type="entry name" value="TYPE II SECRETION SYSTEM PROTEIN J"/>
    <property type="match status" value="1"/>
</dbReference>
<evidence type="ECO:0000256" key="4">
    <source>
        <dbReference type="ARBA" id="ARBA00022475"/>
    </source>
</evidence>
<evidence type="ECO:0000256" key="9">
    <source>
        <dbReference type="ARBA" id="ARBA00023136"/>
    </source>
</evidence>
<keyword evidence="9 10" id="KW-0472">Membrane</keyword>
<dbReference type="PROSITE" id="PS00409">
    <property type="entry name" value="PROKAR_NTER_METHYL"/>
    <property type="match status" value="1"/>
</dbReference>
<comment type="subcellular location">
    <subcellularLocation>
        <location evidence="1">Cell inner membrane</location>
        <topology evidence="1">Single-pass membrane protein</topology>
    </subcellularLocation>
</comment>
<feature type="transmembrane region" description="Helical" evidence="10">
    <location>
        <begin position="12"/>
        <end position="34"/>
    </location>
</feature>
<evidence type="ECO:0000256" key="6">
    <source>
        <dbReference type="ARBA" id="ARBA00022519"/>
    </source>
</evidence>
<dbReference type="Pfam" id="PF07963">
    <property type="entry name" value="N_methyl"/>
    <property type="match status" value="1"/>
</dbReference>
<accession>A0ABY8AYK0</accession>
<dbReference type="SUPFAM" id="SSF54523">
    <property type="entry name" value="Pili subunits"/>
    <property type="match status" value="1"/>
</dbReference>
<comment type="similarity">
    <text evidence="2">Belongs to the GSP J family.</text>
</comment>
<sequence>MSKKAGFTLIEILIALAVFAILATITSSAMYYSFNTKARVSQQAERLNILQLAVILMQRDSIQIIPRSIRGNEMHLFPAFIGQPQYLEFTRVGVENPNSQEKRSTLQRIAYVCHDNQLLRRSWQVLDPVNRDHYSDKVLIDNLLACRFAYLNQTLQVLPEWRENALQQNQRAEPLPKAIQLNLTLKDWDKMSLLFAIPEALYSEH</sequence>
<dbReference type="Gene3D" id="3.10.610.10">
    <property type="entry name" value="GSPII I/J protein-like"/>
    <property type="match status" value="1"/>
</dbReference>
<protein>
    <recommendedName>
        <fullName evidence="3">Type II secretion system protein J</fullName>
    </recommendedName>
</protein>
<organism evidence="11 12">
    <name type="scientific">Legionella cardiaca</name>
    <dbReference type="NCBI Taxonomy" id="1071983"/>
    <lineage>
        <taxon>Bacteria</taxon>
        <taxon>Pseudomonadati</taxon>
        <taxon>Pseudomonadota</taxon>
        <taxon>Gammaproteobacteria</taxon>
        <taxon>Legionellales</taxon>
        <taxon>Legionellaceae</taxon>
        <taxon>Legionella</taxon>
    </lineage>
</organism>
<evidence type="ECO:0000256" key="3">
    <source>
        <dbReference type="ARBA" id="ARBA00021539"/>
    </source>
</evidence>
<dbReference type="InterPro" id="IPR045584">
    <property type="entry name" value="Pilin-like"/>
</dbReference>
<keyword evidence="8 10" id="KW-1133">Transmembrane helix</keyword>
<dbReference type="Pfam" id="PF11612">
    <property type="entry name" value="T2SSJ"/>
    <property type="match status" value="1"/>
</dbReference>
<keyword evidence="4" id="KW-1003">Cell membrane</keyword>
<evidence type="ECO:0000256" key="10">
    <source>
        <dbReference type="SAM" id="Phobius"/>
    </source>
</evidence>
<dbReference type="InterPro" id="IPR010055">
    <property type="entry name" value="T2SS_protein-GspJ"/>
</dbReference>
<dbReference type="InterPro" id="IPR012902">
    <property type="entry name" value="N_methyl_site"/>
</dbReference>
<evidence type="ECO:0000256" key="5">
    <source>
        <dbReference type="ARBA" id="ARBA00022481"/>
    </source>
</evidence>
<dbReference type="EMBL" id="CP119078">
    <property type="protein sequence ID" value="WED44182.1"/>
    <property type="molecule type" value="Genomic_DNA"/>
</dbReference>
<evidence type="ECO:0000256" key="7">
    <source>
        <dbReference type="ARBA" id="ARBA00022692"/>
    </source>
</evidence>
<evidence type="ECO:0000256" key="1">
    <source>
        <dbReference type="ARBA" id="ARBA00004377"/>
    </source>
</evidence>
<reference evidence="11 12" key="1">
    <citation type="submission" date="2023-02" db="EMBL/GenBank/DDBJ databases">
        <title>Genome Sequence of L. cardiaca H63T.</title>
        <authorList>
            <person name="Lopez A.E."/>
            <person name="Cianciotto N.P."/>
        </authorList>
    </citation>
    <scope>NUCLEOTIDE SEQUENCE [LARGE SCALE GENOMIC DNA]</scope>
    <source>
        <strain evidence="11 12">H63</strain>
    </source>
</reference>
<keyword evidence="7 10" id="KW-0812">Transmembrane</keyword>
<dbReference type="NCBIfam" id="TIGR01711">
    <property type="entry name" value="gspJ"/>
    <property type="match status" value="1"/>
</dbReference>
<dbReference type="PANTHER" id="PTHR39583">
    <property type="entry name" value="TYPE II SECRETION SYSTEM PROTEIN J-RELATED"/>
    <property type="match status" value="1"/>
</dbReference>
<dbReference type="InterPro" id="IPR051621">
    <property type="entry name" value="T2SS_protein_J"/>
</dbReference>
<dbReference type="RefSeq" id="WP_275089999.1">
    <property type="nucleotide sequence ID" value="NZ_CP119078.1"/>
</dbReference>